<accession>A0ABQ7W7W8</accession>
<dbReference type="PANTHER" id="PTHR47481">
    <property type="match status" value="1"/>
</dbReference>
<keyword evidence="2" id="KW-1185">Reference proteome</keyword>
<dbReference type="PANTHER" id="PTHR47481:SF21">
    <property type="entry name" value="BASIC-LEUCINE ZIPPER TRANSCRIPTION FACTOR Q-RELATED"/>
    <property type="match status" value="1"/>
</dbReference>
<proteinExistence type="predicted"/>
<name>A0ABQ7W7W8_SOLTU</name>
<dbReference type="Pfam" id="PF14223">
    <property type="entry name" value="Retrotran_gag_2"/>
    <property type="match status" value="1"/>
</dbReference>
<reference evidence="1 2" key="1">
    <citation type="journal article" date="2021" name="bioRxiv">
        <title>Chromosome-scale and haplotype-resolved genome assembly of a tetraploid potato cultivar.</title>
        <authorList>
            <person name="Sun H."/>
            <person name="Jiao W.-B."/>
            <person name="Krause K."/>
            <person name="Campoy J.A."/>
            <person name="Goel M."/>
            <person name="Folz-Donahue K."/>
            <person name="Kukat C."/>
            <person name="Huettel B."/>
            <person name="Schneeberger K."/>
        </authorList>
    </citation>
    <scope>NUCLEOTIDE SEQUENCE [LARGE SCALE GENOMIC DNA]</scope>
    <source>
        <strain evidence="1">SolTubOtavaFocal</strain>
        <tissue evidence="1">Leaves</tissue>
    </source>
</reference>
<organism evidence="1 2">
    <name type="scientific">Solanum tuberosum</name>
    <name type="common">Potato</name>
    <dbReference type="NCBI Taxonomy" id="4113"/>
    <lineage>
        <taxon>Eukaryota</taxon>
        <taxon>Viridiplantae</taxon>
        <taxon>Streptophyta</taxon>
        <taxon>Embryophyta</taxon>
        <taxon>Tracheophyta</taxon>
        <taxon>Spermatophyta</taxon>
        <taxon>Magnoliopsida</taxon>
        <taxon>eudicotyledons</taxon>
        <taxon>Gunneridae</taxon>
        <taxon>Pentapetalae</taxon>
        <taxon>asterids</taxon>
        <taxon>lamiids</taxon>
        <taxon>Solanales</taxon>
        <taxon>Solanaceae</taxon>
        <taxon>Solanoideae</taxon>
        <taxon>Solaneae</taxon>
        <taxon>Solanum</taxon>
    </lineage>
</organism>
<gene>
    <name evidence="1" type="ORF">KY290_007797</name>
</gene>
<dbReference type="EMBL" id="JAIVGD010000003">
    <property type="protein sequence ID" value="KAH0776386.1"/>
    <property type="molecule type" value="Genomic_DNA"/>
</dbReference>
<evidence type="ECO:0000313" key="2">
    <source>
        <dbReference type="Proteomes" id="UP000826656"/>
    </source>
</evidence>
<evidence type="ECO:0000313" key="1">
    <source>
        <dbReference type="EMBL" id="KAH0776386.1"/>
    </source>
</evidence>
<protein>
    <submittedName>
        <fullName evidence="1">Uncharacterized protein</fullName>
    </submittedName>
</protein>
<comment type="caution">
    <text evidence="1">The sequence shown here is derived from an EMBL/GenBank/DDBJ whole genome shotgun (WGS) entry which is preliminary data.</text>
</comment>
<sequence length="138" mass="15567">MASVDPTITATSQTQIFSLRDQLARLSKDSRPVADYLHQVRSLYNEIATTRATITNDELVVKILSGLGFDFCEISTGIRARDSIISYDELYAKLIDYELFLRHEELKKETSSITGAMVTRNRSINSNNCTSRRPNNTS</sequence>
<dbReference type="Proteomes" id="UP000826656">
    <property type="component" value="Unassembled WGS sequence"/>
</dbReference>